<organism evidence="4 5">
    <name type="scientific">Microdochium bolleyi</name>
    <dbReference type="NCBI Taxonomy" id="196109"/>
    <lineage>
        <taxon>Eukaryota</taxon>
        <taxon>Fungi</taxon>
        <taxon>Dikarya</taxon>
        <taxon>Ascomycota</taxon>
        <taxon>Pezizomycotina</taxon>
        <taxon>Sordariomycetes</taxon>
        <taxon>Xylariomycetidae</taxon>
        <taxon>Xylariales</taxon>
        <taxon>Microdochiaceae</taxon>
        <taxon>Microdochium</taxon>
    </lineage>
</organism>
<feature type="compositionally biased region" description="Polar residues" evidence="2">
    <location>
        <begin position="1210"/>
        <end position="1221"/>
    </location>
</feature>
<evidence type="ECO:0000256" key="2">
    <source>
        <dbReference type="SAM" id="MobiDB-lite"/>
    </source>
</evidence>
<dbReference type="Gene3D" id="3.40.50.300">
    <property type="entry name" value="P-loop containing nucleotide triphosphate hydrolases"/>
    <property type="match status" value="1"/>
</dbReference>
<evidence type="ECO:0000313" key="5">
    <source>
        <dbReference type="Proteomes" id="UP000070501"/>
    </source>
</evidence>
<dbReference type="InterPro" id="IPR029058">
    <property type="entry name" value="AB_hydrolase_fold"/>
</dbReference>
<feature type="region of interest" description="Disordered" evidence="2">
    <location>
        <begin position="1371"/>
        <end position="1399"/>
    </location>
</feature>
<proteinExistence type="predicted"/>
<dbReference type="Pfam" id="PF24883">
    <property type="entry name" value="NPHP3_N"/>
    <property type="match status" value="1"/>
</dbReference>
<name>A0A136IKB2_9PEZI</name>
<dbReference type="Gene3D" id="3.40.50.1820">
    <property type="entry name" value="alpha/beta hydrolase"/>
    <property type="match status" value="1"/>
</dbReference>
<dbReference type="InterPro" id="IPR056884">
    <property type="entry name" value="NPHP3-like_N"/>
</dbReference>
<evidence type="ECO:0000256" key="1">
    <source>
        <dbReference type="ARBA" id="ARBA00022737"/>
    </source>
</evidence>
<feature type="non-terminal residue" evidence="4">
    <location>
        <position position="1"/>
    </location>
</feature>
<feature type="region of interest" description="Disordered" evidence="2">
    <location>
        <begin position="1207"/>
        <end position="1297"/>
    </location>
</feature>
<keyword evidence="5" id="KW-1185">Reference proteome</keyword>
<keyword evidence="1" id="KW-0677">Repeat</keyword>
<dbReference type="PANTHER" id="PTHR10039:SF5">
    <property type="entry name" value="NACHT DOMAIN-CONTAINING PROTEIN"/>
    <property type="match status" value="1"/>
</dbReference>
<feature type="compositionally biased region" description="Low complexity" evidence="2">
    <location>
        <begin position="1288"/>
        <end position="1297"/>
    </location>
</feature>
<sequence length="1399" mass="155867">VVSEEPQAPPPAQAPARVEIEQELRRTEAIHNKRLGVYRLRNLPSEVDRLAVAQLVVAALADPEITIHDVEIHSLAPAVDWSQSKVATLSFRADPKSFQASLASEQNHPREWRQRVTGLSQPLIFDAHFNGLTVLNNVHDSEHEFDCIALSGIATHPLSSWQLPQAEDSFMWLRDALPEALPGVRFIVYGYNAAVSDQRSVQTIVDLARSLMLGLEANGWSTPTTRPLLFLAHSLGGVLLKQLFVLLAGGNERAKFILSMIRGAIFFGTPSRGVPVPHLLAMVGSKPNRDLIESLSDHSQYLEHLETQFSGVSYLEKARMFWVYETHASTITRVIGLLSRAGSFAVMVDRSSATGDRCDADAQSVIQVEESHTNMIKFGPGDHRISIFISKIRAICWPDHDTLNNIDVAQERPQEPKANGLITNDDQMQSMSDIIVESIKPAEMNQRLEQIEDHFNHTFNWAFDDPSVGLVKWLRSGSGIFWISGKPGSGKSTLMKFLINENRTTELLHSWRSPQRQIVASFFFHHRGTHMQKSFEGLLRGLLGQLLEAEPGLFPLMSSVLDARLQAKLAAGRYGSLAADSQLIRDLASRQITRQQLLLDIQLQSWTRADLEEAVQRVFDQDIIDLRVCLFFDALDEYDGRPEVMADFLKDLVKNPATSKTQARVLFSSRPWPVFQEEFSGCPGFRIHEHTREDIREYCTGMLRQDDLARPLLLPMAEDIANRARGVFLWVKLVLRDLSMVALQAGATSEDIAQKLRRCLQAVPSELHDYYTTIIQRLPSSSTREAYVLLECLSRSTTKLTIEQIPSLVSAGLSPTVLDRTAAESASRTQYDLYLKTISGGLVNAVADDLPPVRIMMVLAEKSRDIISGNVVQLMHQTCKEWVEMATFKHIVLGTRASTTWENGHSFMVKFLVHLMVTGTSARDWSWDIFFHAKEAERTTGVSQYGFLAALPSDFYRTLAPDLLPAPVSSGLSFAVYNGLWLYLMDATRHDSNAVREAEEPLFTLLMSRFARSYGRIEARRGRQASTATELVELGKFLLEHGFEVNRDPVGVSALMMRLWDSPDRETAIVIIELVMAAVQSSLPVDMTFPGAFDFFVTSVQWKLLHLSPPSLARWLINDRGADANCLNTAKQTPLDYLVDPQSVHQTCSFGADWLFELASVLILSGGRFSKAPPAQARDFFSALLKRGYDIAPLLRAAAPGIARDVMGENQHQPPDTTAHAQPNHRVAPDKRRVPNLHRPQGPPPADKPNIPHSGQPGQTGVPHQPVRHPHGQPVPENGNNAHPHPVQAQAGQHAANTAAVRLPKPQHVRLPLPPPGPNLLHVDQAGFAQNMAYDDNHHRPGAHHHHHHPPNGRRPKTDFSAMLTANQGAQVHNNTASTETPKEARFRDKFKGLFGKKS</sequence>
<accession>A0A136IKB2</accession>
<dbReference type="SUPFAM" id="SSF52540">
    <property type="entry name" value="P-loop containing nucleoside triphosphate hydrolases"/>
    <property type="match status" value="1"/>
</dbReference>
<feature type="domain" description="Nephrocystin 3-like N-terminal" evidence="3">
    <location>
        <begin position="458"/>
        <end position="558"/>
    </location>
</feature>
<feature type="compositionally biased region" description="Basic and acidic residues" evidence="2">
    <location>
        <begin position="1381"/>
        <end position="1392"/>
    </location>
</feature>
<evidence type="ECO:0000259" key="3">
    <source>
        <dbReference type="Pfam" id="PF24883"/>
    </source>
</evidence>
<feature type="compositionally biased region" description="Basic residues" evidence="2">
    <location>
        <begin position="1340"/>
        <end position="1355"/>
    </location>
</feature>
<reference evidence="5" key="1">
    <citation type="submission" date="2016-02" db="EMBL/GenBank/DDBJ databases">
        <title>Draft genome sequence of Microdochium bolleyi, a fungal endophyte of beachgrass.</title>
        <authorList>
            <consortium name="DOE Joint Genome Institute"/>
            <person name="David A.S."/>
            <person name="May G."/>
            <person name="Haridas S."/>
            <person name="Lim J."/>
            <person name="Wang M."/>
            <person name="Labutti K."/>
            <person name="Lipzen A."/>
            <person name="Barry K."/>
            <person name="Grigoriev I.V."/>
        </authorList>
    </citation>
    <scope>NUCLEOTIDE SEQUENCE [LARGE SCALE GENOMIC DNA]</scope>
    <source>
        <strain evidence="5">J235TASD1</strain>
    </source>
</reference>
<dbReference type="SUPFAM" id="SSF53474">
    <property type="entry name" value="alpha/beta-Hydrolases"/>
    <property type="match status" value="1"/>
</dbReference>
<dbReference type="InterPro" id="IPR027417">
    <property type="entry name" value="P-loop_NTPase"/>
</dbReference>
<dbReference type="EMBL" id="KQ964284">
    <property type="protein sequence ID" value="KXJ85383.1"/>
    <property type="molecule type" value="Genomic_DNA"/>
</dbReference>
<dbReference type="Proteomes" id="UP000070501">
    <property type="component" value="Unassembled WGS sequence"/>
</dbReference>
<feature type="region of interest" description="Disordered" evidence="2">
    <location>
        <begin position="1337"/>
        <end position="1359"/>
    </location>
</feature>
<dbReference type="OrthoDB" id="21416at2759"/>
<protein>
    <recommendedName>
        <fullName evidence="3">Nephrocystin 3-like N-terminal domain-containing protein</fullName>
    </recommendedName>
</protein>
<gene>
    <name evidence="4" type="ORF">Micbo1qcDRAFT_223338</name>
</gene>
<evidence type="ECO:0000313" key="4">
    <source>
        <dbReference type="EMBL" id="KXJ85383.1"/>
    </source>
</evidence>
<feature type="compositionally biased region" description="Polar residues" evidence="2">
    <location>
        <begin position="1371"/>
        <end position="1380"/>
    </location>
</feature>
<dbReference type="InParanoid" id="A0A136IKB2"/>
<dbReference type="PANTHER" id="PTHR10039">
    <property type="entry name" value="AMELOGENIN"/>
    <property type="match status" value="1"/>
</dbReference>